<evidence type="ECO:0000313" key="2">
    <source>
        <dbReference type="Proteomes" id="UP001164923"/>
    </source>
</evidence>
<name>A0A9X9K5Y7_9CAUD</name>
<keyword evidence="2" id="KW-1185">Reference proteome</keyword>
<accession>A0A9X9K5Y7</accession>
<dbReference type="EMBL" id="OP434455">
    <property type="protein sequence ID" value="UYL87665.1"/>
    <property type="molecule type" value="Genomic_DNA"/>
</dbReference>
<proteinExistence type="predicted"/>
<sequence>MALLLNVSTTQPLRKEALMIPLDAYLEILRSATIEDNPFTITPEVNDAVGAQFVALTHALADFVDAARKTEVGYAQTRSILEDMVHTFPVTEDGEDDDPAAAIQAALLAAMGLSEEEAKKLFDL</sequence>
<protein>
    <submittedName>
        <fullName evidence="1">Uncharacterized protein</fullName>
    </submittedName>
</protein>
<reference evidence="1" key="1">
    <citation type="submission" date="2024-06" db="EMBL/GenBank/DDBJ databases">
        <authorList>
            <person name="Hatch R.X."/>
            <person name="Arellano O.M."/>
            <person name="Sasaoka A.N."/>
            <person name="Stewart A.S."/>
            <person name="Velarde E.T."/>
            <person name="Garcia Costas A.M."/>
            <person name="Furlong K.P."/>
            <person name="Rudner A.D."/>
            <person name="Beyer A.R."/>
            <person name="Chong R.A."/>
            <person name="Edgington N.P."/>
            <person name="Freise A.C."/>
            <person name="Gibb B.P."/>
            <person name="Klyczek K.K."/>
            <person name="Swerdlow S.J."/>
            <person name="Garlena R.A."/>
            <person name="Russell D.A."/>
            <person name="Jacobs-Sera D."/>
            <person name="Hatfull G.F."/>
        </authorList>
    </citation>
    <scope>NUCLEOTIDE SEQUENCE</scope>
</reference>
<organism evidence="1 2">
    <name type="scientific">Arthrobacter phage VResidence</name>
    <dbReference type="NCBI Taxonomy" id="2927294"/>
    <lineage>
        <taxon>Viruses</taxon>
        <taxon>Duplodnaviria</taxon>
        <taxon>Heunggongvirae</taxon>
        <taxon>Uroviricota</taxon>
        <taxon>Caudoviricetes</taxon>
        <taxon>Casidaviridae</taxon>
        <taxon>Manhattanvirus</taxon>
        <taxon>Manhattanvirus vresidence</taxon>
    </lineage>
</organism>
<gene>
    <name evidence="1" type="primary">61</name>
    <name evidence="1" type="ORF">SEA_VRESIDENCE_61</name>
</gene>
<evidence type="ECO:0000313" key="1">
    <source>
        <dbReference type="EMBL" id="UYL87665.1"/>
    </source>
</evidence>
<dbReference type="Proteomes" id="UP001164923">
    <property type="component" value="Segment"/>
</dbReference>